<dbReference type="EMBL" id="OZ034814">
    <property type="protein sequence ID" value="CAL1358646.1"/>
    <property type="molecule type" value="Genomic_DNA"/>
</dbReference>
<reference evidence="1 2" key="1">
    <citation type="submission" date="2024-04" db="EMBL/GenBank/DDBJ databases">
        <authorList>
            <person name="Fracassetti M."/>
        </authorList>
    </citation>
    <scope>NUCLEOTIDE SEQUENCE [LARGE SCALE GENOMIC DNA]</scope>
</reference>
<organism evidence="1 2">
    <name type="scientific">Linum trigynum</name>
    <dbReference type="NCBI Taxonomy" id="586398"/>
    <lineage>
        <taxon>Eukaryota</taxon>
        <taxon>Viridiplantae</taxon>
        <taxon>Streptophyta</taxon>
        <taxon>Embryophyta</taxon>
        <taxon>Tracheophyta</taxon>
        <taxon>Spermatophyta</taxon>
        <taxon>Magnoliopsida</taxon>
        <taxon>eudicotyledons</taxon>
        <taxon>Gunneridae</taxon>
        <taxon>Pentapetalae</taxon>
        <taxon>rosids</taxon>
        <taxon>fabids</taxon>
        <taxon>Malpighiales</taxon>
        <taxon>Linaceae</taxon>
        <taxon>Linum</taxon>
    </lineage>
</organism>
<dbReference type="AlphaFoldDB" id="A0AAV2CR61"/>
<evidence type="ECO:0000313" key="2">
    <source>
        <dbReference type="Proteomes" id="UP001497516"/>
    </source>
</evidence>
<keyword evidence="2" id="KW-1185">Reference proteome</keyword>
<evidence type="ECO:0000313" key="1">
    <source>
        <dbReference type="EMBL" id="CAL1358646.1"/>
    </source>
</evidence>
<sequence>MTHQLSVPIVPSLPAPITINPCPGNLPPHLIVSFTCYPVNFDLSERWIICQRGNTILVKYASLDHALSQASIIAAERSGPILLAFTSMMVVLSEDSDDLYLVNTAGTRIIHGCYSHRFSRLREMFSHEHRPVAIGHSPAHRPKYVQYSLPHTTTLFNMTTAKKPLCSAHRPTVWYLITIKRIHNHTGIVHYHPDTIHYPRFRMKVECKDISTSCVLLFDNDAALSLLQKTAREYASLDEAATNTRLQSAVGKVFNAEIGTTMRTDMSGSAFEVITLCDSLAFAIASSCYCESDF</sequence>
<proteinExistence type="predicted"/>
<accession>A0AAV2CR61</accession>
<protein>
    <submittedName>
        <fullName evidence="1">Uncharacterized protein</fullName>
    </submittedName>
</protein>
<name>A0AAV2CR61_9ROSI</name>
<gene>
    <name evidence="1" type="ORF">LTRI10_LOCUS6184</name>
</gene>
<dbReference type="Proteomes" id="UP001497516">
    <property type="component" value="Chromosome 10"/>
</dbReference>